<organism evidence="1 2">
    <name type="scientific">Paenibacillus algicola</name>
    <dbReference type="NCBI Taxonomy" id="2565926"/>
    <lineage>
        <taxon>Bacteria</taxon>
        <taxon>Bacillati</taxon>
        <taxon>Bacillota</taxon>
        <taxon>Bacilli</taxon>
        <taxon>Bacillales</taxon>
        <taxon>Paenibacillaceae</taxon>
        <taxon>Paenibacillus</taxon>
    </lineage>
</organism>
<name>A0A4P8XRC2_9BACL</name>
<dbReference type="KEGG" id="palo:E6C60_3743"/>
<dbReference type="EMBL" id="CP040396">
    <property type="protein sequence ID" value="QCT04450.1"/>
    <property type="molecule type" value="Genomic_DNA"/>
</dbReference>
<evidence type="ECO:0000313" key="2">
    <source>
        <dbReference type="Proteomes" id="UP000300879"/>
    </source>
</evidence>
<dbReference type="AlphaFoldDB" id="A0A4P8XRC2"/>
<proteinExistence type="predicted"/>
<keyword evidence="2" id="KW-1185">Reference proteome</keyword>
<gene>
    <name evidence="1" type="ORF">E6C60_3743</name>
</gene>
<protein>
    <submittedName>
        <fullName evidence="1">Uncharacterized protein</fullName>
    </submittedName>
</protein>
<reference evidence="1 2" key="1">
    <citation type="submission" date="2019-05" db="EMBL/GenBank/DDBJ databases">
        <authorList>
            <person name="Chen C."/>
        </authorList>
    </citation>
    <scope>NUCLEOTIDE SEQUENCE [LARGE SCALE GENOMIC DNA]</scope>
    <source>
        <strain evidence="1 2">HB172198</strain>
    </source>
</reference>
<evidence type="ECO:0000313" key="1">
    <source>
        <dbReference type="EMBL" id="QCT04450.1"/>
    </source>
</evidence>
<sequence length="51" mass="5867">MIIITMDKLLFFRNVFDKGFSLFMGVSSVCSIIVLQTEVRNVFLKVSRHEG</sequence>
<dbReference type="Proteomes" id="UP000300879">
    <property type="component" value="Chromosome"/>
</dbReference>
<accession>A0A4P8XRC2</accession>